<keyword evidence="3" id="KW-0378">Hydrolase</keyword>
<proteinExistence type="inferred from homology"/>
<organism evidence="3 4">
    <name type="scientific">Campylobacter aviculae</name>
    <dbReference type="NCBI Taxonomy" id="2510190"/>
    <lineage>
        <taxon>Bacteria</taxon>
        <taxon>Pseudomonadati</taxon>
        <taxon>Campylobacterota</taxon>
        <taxon>Epsilonproteobacteria</taxon>
        <taxon>Campylobacterales</taxon>
        <taxon>Campylobacteraceae</taxon>
        <taxon>Campylobacter</taxon>
    </lineage>
</organism>
<keyword evidence="4" id="KW-1185">Reference proteome</keyword>
<dbReference type="Proteomes" id="UP000310353">
    <property type="component" value="Unassembled WGS sequence"/>
</dbReference>
<comment type="similarity">
    <text evidence="1">Belongs to the ClpS family.</text>
</comment>
<comment type="subunit">
    <text evidence="1">Binds to the N-terminal domain of the chaperone ClpA.</text>
</comment>
<dbReference type="RefSeq" id="WP_137621435.1">
    <property type="nucleotide sequence ID" value="NZ_NXMA01000001.1"/>
</dbReference>
<keyword evidence="3" id="KW-0645">Protease</keyword>
<accession>A0A4U7BLW5</accession>
<protein>
    <recommendedName>
        <fullName evidence="1">ATP-dependent Clp protease adapter protein ClpS</fullName>
    </recommendedName>
</protein>
<dbReference type="Gene3D" id="3.30.1390.10">
    <property type="match status" value="1"/>
</dbReference>
<evidence type="ECO:0000313" key="4">
    <source>
        <dbReference type="Proteomes" id="UP000310353"/>
    </source>
</evidence>
<gene>
    <name evidence="1" type="primary">clpS</name>
    <name evidence="3" type="ORF">CQA76_00155</name>
</gene>
<dbReference type="PANTHER" id="PTHR33473">
    <property type="entry name" value="ATP-DEPENDENT CLP PROTEASE ADAPTER PROTEIN CLPS1, CHLOROPLASTIC"/>
    <property type="match status" value="1"/>
</dbReference>
<dbReference type="InterPro" id="IPR014719">
    <property type="entry name" value="Ribosomal_bL12_C/ClpS-like"/>
</dbReference>
<dbReference type="PANTHER" id="PTHR33473:SF19">
    <property type="entry name" value="ATP-DEPENDENT CLP PROTEASE ADAPTER PROTEIN CLPS"/>
    <property type="match status" value="1"/>
</dbReference>
<dbReference type="HAMAP" id="MF_00302">
    <property type="entry name" value="ClpS"/>
    <property type="match status" value="1"/>
</dbReference>
<feature type="domain" description="Adaptor protein ClpS core" evidence="2">
    <location>
        <begin position="13"/>
        <end position="91"/>
    </location>
</feature>
<comment type="caution">
    <text evidence="3">The sequence shown here is derived from an EMBL/GenBank/DDBJ whole genome shotgun (WGS) entry which is preliminary data.</text>
</comment>
<dbReference type="FunFam" id="3.30.1390.10:FF:000002">
    <property type="entry name" value="ATP-dependent Clp protease adapter protein ClpS"/>
    <property type="match status" value="1"/>
</dbReference>
<reference evidence="3 4" key="1">
    <citation type="submission" date="2018-05" db="EMBL/GenBank/DDBJ databases">
        <title>Novel Campyloabacter and Helicobacter Species and Strains.</title>
        <authorList>
            <person name="Mannion A.J."/>
            <person name="Shen Z."/>
            <person name="Fox J.G."/>
        </authorList>
    </citation>
    <scope>NUCLEOTIDE SEQUENCE [LARGE SCALE GENOMIC DNA]</scope>
    <source>
        <strain evidence="4">MIT17-670</strain>
    </source>
</reference>
<dbReference type="InterPro" id="IPR003769">
    <property type="entry name" value="ClpS_core"/>
</dbReference>
<comment type="function">
    <text evidence="1">Involved in the modulation of the specificity of the ClpAP-mediated ATP-dependent protein degradation.</text>
</comment>
<dbReference type="Pfam" id="PF02617">
    <property type="entry name" value="ClpS"/>
    <property type="match status" value="1"/>
</dbReference>
<evidence type="ECO:0000259" key="2">
    <source>
        <dbReference type="Pfam" id="PF02617"/>
    </source>
</evidence>
<dbReference type="AlphaFoldDB" id="A0A4U7BLW5"/>
<evidence type="ECO:0000256" key="1">
    <source>
        <dbReference type="HAMAP-Rule" id="MF_00302"/>
    </source>
</evidence>
<dbReference type="GO" id="GO:0006508">
    <property type="term" value="P:proteolysis"/>
    <property type="evidence" value="ECO:0007669"/>
    <property type="project" value="UniProtKB-UniRule"/>
</dbReference>
<evidence type="ECO:0000313" key="3">
    <source>
        <dbReference type="EMBL" id="TKX33078.1"/>
    </source>
</evidence>
<dbReference type="InterPro" id="IPR022935">
    <property type="entry name" value="ClpS"/>
</dbReference>
<dbReference type="GO" id="GO:0008233">
    <property type="term" value="F:peptidase activity"/>
    <property type="evidence" value="ECO:0007669"/>
    <property type="project" value="UniProtKB-KW"/>
</dbReference>
<sequence>MPKTKTLEKNKLQEPKMFKVILLNDDVTTMDFVIEILMNIFYHDFETASKIMLEVHLNGSGVCGIYTQEIALSKQKKVFNAAKIANFPLRVKVEEE</sequence>
<dbReference type="SUPFAM" id="SSF54736">
    <property type="entry name" value="ClpS-like"/>
    <property type="match status" value="1"/>
</dbReference>
<dbReference type="OrthoDB" id="9796121at2"/>
<dbReference type="EMBL" id="NXMA01000001">
    <property type="protein sequence ID" value="TKX33078.1"/>
    <property type="molecule type" value="Genomic_DNA"/>
</dbReference>
<name>A0A4U7BLW5_9BACT</name>
<dbReference type="GO" id="GO:0030163">
    <property type="term" value="P:protein catabolic process"/>
    <property type="evidence" value="ECO:0007669"/>
    <property type="project" value="InterPro"/>
</dbReference>